<comment type="caution">
    <text evidence="5">The sequence shown here is derived from an EMBL/GenBank/DDBJ whole genome shotgun (WGS) entry which is preliminary data.</text>
</comment>
<protein>
    <submittedName>
        <fullName evidence="5">Glycosyl transferase, family 9</fullName>
    </submittedName>
</protein>
<keyword evidence="3" id="KW-0472">Membrane</keyword>
<dbReference type="InterPro" id="IPR038731">
    <property type="entry name" value="RgtA/B/C-like"/>
</dbReference>
<dbReference type="GO" id="GO:0005829">
    <property type="term" value="C:cytosol"/>
    <property type="evidence" value="ECO:0007669"/>
    <property type="project" value="TreeGrafter"/>
</dbReference>
<evidence type="ECO:0000313" key="5">
    <source>
        <dbReference type="EMBL" id="KKS46494.1"/>
    </source>
</evidence>
<proteinExistence type="predicted"/>
<feature type="transmembrane region" description="Helical" evidence="3">
    <location>
        <begin position="400"/>
        <end position="418"/>
    </location>
</feature>
<accession>A0A0G0ZCU3</accession>
<dbReference type="InterPro" id="IPR002201">
    <property type="entry name" value="Glyco_trans_9"/>
</dbReference>
<organism evidence="5 6">
    <name type="scientific">Candidatus Azambacteria bacterium GW2011_GWA1_42_19</name>
    <dbReference type="NCBI Taxonomy" id="1618609"/>
    <lineage>
        <taxon>Bacteria</taxon>
        <taxon>Candidatus Azamiibacteriota</taxon>
    </lineage>
</organism>
<feature type="transmembrane region" description="Helical" evidence="3">
    <location>
        <begin position="129"/>
        <end position="148"/>
    </location>
</feature>
<name>A0A0G0ZCU3_9BACT</name>
<dbReference type="CDD" id="cd03789">
    <property type="entry name" value="GT9_LPS_heptosyltransferase"/>
    <property type="match status" value="1"/>
</dbReference>
<keyword evidence="1" id="KW-0328">Glycosyltransferase</keyword>
<feature type="transmembrane region" description="Helical" evidence="3">
    <location>
        <begin position="6"/>
        <end position="23"/>
    </location>
</feature>
<evidence type="ECO:0000313" key="6">
    <source>
        <dbReference type="Proteomes" id="UP000034951"/>
    </source>
</evidence>
<dbReference type="PANTHER" id="PTHR30160:SF7">
    <property type="entry name" value="ADP-HEPTOSE--LPS HEPTOSYLTRANSFERASE 2"/>
    <property type="match status" value="1"/>
</dbReference>
<feature type="domain" description="Glycosyltransferase RgtA/B/C/D-like" evidence="4">
    <location>
        <begin position="62"/>
        <end position="216"/>
    </location>
</feature>
<feature type="transmembrane region" description="Helical" evidence="3">
    <location>
        <begin position="367"/>
        <end position="388"/>
    </location>
</feature>
<feature type="transmembrane region" description="Helical" evidence="3">
    <location>
        <begin position="107"/>
        <end position="124"/>
    </location>
</feature>
<keyword evidence="2 5" id="KW-0808">Transferase</keyword>
<dbReference type="GO" id="GO:0009244">
    <property type="term" value="P:lipopolysaccharide core region biosynthetic process"/>
    <property type="evidence" value="ECO:0007669"/>
    <property type="project" value="TreeGrafter"/>
</dbReference>
<sequence length="825" mass="93788">MSRNKGIIVLIFFIAILSGIFWNQKIFGQPISSDQLGYDGIAMDILSSGRFTSQGQSTFREPGYPLFLAAVYKIFGHNFDTVRYIQIIIFGLLVVIIYLLAENIFGRNVAIFSSLSVAFFYGLANQSGLITTELLFAFLLSLFAYSIYKASAEDGNNWLVFSALVLGGATLVRGVAEFLFFLVIVNLFIIYKNKISYKKIFYKIAIFTICFFMVLTPWLVKNKFKNGISVSSFTGYYLLLQTERIKELYPHYSGHFIGYFLGYYVSERLNFDTGPGDNKYFSYFESPIQSRIAQLIAAGYDYGDISNVFTKEALPQIVKHPVQFLSVSALNFFSFNGPILIRGPLWQNGADLSPQFADGRHPEIPDYLKLIIILTPRLLWFLFFFFTIKSIVKNLCDWEKVGWLVLIIIYFNIIYSASSGLNRYALPIYPFYMIFAVAGMQDFLSRRIVVKLKNAAILALAVAKFVFKGRADKKIIPKKILIVQEARMGDMVCTTPMFRAVKEKYSEIRLYVMGNEINRELLSSNPDVDVYLIYPKNLYGLFKIIKKEKFDFACITAPNFTALAALYLADIPLIAAPVIENGFSPYETRPYKISRSFVTTRPHRMGNYAAREYLRLLEPIGIFSKDTEKYLYFSEMAMKFAEAFLAKNGINFDSDFIVGITPSAGSKIKEWPCDRFAKLADYIYSKYQAKIIIIGGPGDVEVDEMISFLAENTKFVNAKGLFDIEELKALVSKLHLFISVDTGPIYIAEAFNVPTIDIIGPMDENEQPPMGKFHKIVVAQRLKPALHIMNARVYDAKEVRRQAESITVEMVIKELDNLMDKISIS</sequence>
<keyword evidence="3" id="KW-0812">Transmembrane</keyword>
<evidence type="ECO:0000259" key="4">
    <source>
        <dbReference type="Pfam" id="PF13231"/>
    </source>
</evidence>
<evidence type="ECO:0000256" key="1">
    <source>
        <dbReference type="ARBA" id="ARBA00022676"/>
    </source>
</evidence>
<feature type="transmembrane region" description="Helical" evidence="3">
    <location>
        <begin position="82"/>
        <end position="101"/>
    </location>
</feature>
<dbReference type="Proteomes" id="UP000034951">
    <property type="component" value="Unassembled WGS sequence"/>
</dbReference>
<gene>
    <name evidence="5" type="ORF">UV10_C0002G0032</name>
</gene>
<feature type="transmembrane region" description="Helical" evidence="3">
    <location>
        <begin position="200"/>
        <end position="220"/>
    </location>
</feature>
<dbReference type="InterPro" id="IPR051199">
    <property type="entry name" value="LPS_LOS_Heptosyltrfase"/>
</dbReference>
<dbReference type="AlphaFoldDB" id="A0A0G0ZCU3"/>
<dbReference type="EMBL" id="LCDE01000002">
    <property type="protein sequence ID" value="KKS46494.1"/>
    <property type="molecule type" value="Genomic_DNA"/>
</dbReference>
<feature type="transmembrane region" description="Helical" evidence="3">
    <location>
        <begin position="160"/>
        <end position="188"/>
    </location>
</feature>
<keyword evidence="3" id="KW-1133">Transmembrane helix</keyword>
<dbReference type="PANTHER" id="PTHR30160">
    <property type="entry name" value="TETRAACYLDISACCHARIDE 4'-KINASE-RELATED"/>
    <property type="match status" value="1"/>
</dbReference>
<dbReference type="Pfam" id="PF13231">
    <property type="entry name" value="PMT_2"/>
    <property type="match status" value="1"/>
</dbReference>
<evidence type="ECO:0000256" key="3">
    <source>
        <dbReference type="SAM" id="Phobius"/>
    </source>
</evidence>
<dbReference type="GO" id="GO:0008713">
    <property type="term" value="F:ADP-heptose-lipopolysaccharide heptosyltransferase activity"/>
    <property type="evidence" value="ECO:0007669"/>
    <property type="project" value="TreeGrafter"/>
</dbReference>
<feature type="transmembrane region" description="Helical" evidence="3">
    <location>
        <begin position="424"/>
        <end position="444"/>
    </location>
</feature>
<reference evidence="5 6" key="1">
    <citation type="journal article" date="2015" name="Nature">
        <title>rRNA introns, odd ribosomes, and small enigmatic genomes across a large radiation of phyla.</title>
        <authorList>
            <person name="Brown C.T."/>
            <person name="Hug L.A."/>
            <person name="Thomas B.C."/>
            <person name="Sharon I."/>
            <person name="Castelle C.J."/>
            <person name="Singh A."/>
            <person name="Wilkins M.J."/>
            <person name="Williams K.H."/>
            <person name="Banfield J.F."/>
        </authorList>
    </citation>
    <scope>NUCLEOTIDE SEQUENCE [LARGE SCALE GENOMIC DNA]</scope>
</reference>
<dbReference type="Gene3D" id="3.40.50.2000">
    <property type="entry name" value="Glycogen Phosphorylase B"/>
    <property type="match status" value="2"/>
</dbReference>
<evidence type="ECO:0000256" key="2">
    <source>
        <dbReference type="ARBA" id="ARBA00022679"/>
    </source>
</evidence>
<dbReference type="Pfam" id="PF01075">
    <property type="entry name" value="Glyco_transf_9"/>
    <property type="match status" value="1"/>
</dbReference>
<dbReference type="SUPFAM" id="SSF53756">
    <property type="entry name" value="UDP-Glycosyltransferase/glycogen phosphorylase"/>
    <property type="match status" value="1"/>
</dbReference>